<accession>A0A6P1NL90</accession>
<organism evidence="1 2">
    <name type="scientific">Aristophania vespae</name>
    <dbReference type="NCBI Taxonomy" id="2697033"/>
    <lineage>
        <taxon>Bacteria</taxon>
        <taxon>Pseudomonadati</taxon>
        <taxon>Pseudomonadota</taxon>
        <taxon>Alphaproteobacteria</taxon>
        <taxon>Acetobacterales</taxon>
        <taxon>Acetobacteraceae</taxon>
        <taxon>Aristophania</taxon>
    </lineage>
</organism>
<keyword evidence="2" id="KW-1185">Reference proteome</keyword>
<proteinExistence type="predicted"/>
<dbReference type="KEGG" id="bomb:GT348_05615"/>
<gene>
    <name evidence="1" type="ORF">GT348_05615</name>
</gene>
<dbReference type="Proteomes" id="UP000463975">
    <property type="component" value="Chromosome"/>
</dbReference>
<evidence type="ECO:0000313" key="2">
    <source>
        <dbReference type="Proteomes" id="UP000463975"/>
    </source>
</evidence>
<dbReference type="EMBL" id="CP047652">
    <property type="protein sequence ID" value="QHI96402.1"/>
    <property type="molecule type" value="Genomic_DNA"/>
</dbReference>
<sequence length="121" mass="13329">MFLNIACLTILAGCEVSPLEKKELLDSMVGQSALEVIREFGVPSTTYETKGHKFLAYNVSDVDFYPGSSDWGWGNDYGWGWGWGGPWGGPAMSGYSASTCQTTFELLEDRVIAWRKRGDGC</sequence>
<evidence type="ECO:0000313" key="1">
    <source>
        <dbReference type="EMBL" id="QHI96402.1"/>
    </source>
</evidence>
<dbReference type="AlphaFoldDB" id="A0A6P1NL90"/>
<protein>
    <submittedName>
        <fullName evidence="1">Uncharacterized protein</fullName>
    </submittedName>
</protein>
<name>A0A6P1NL90_9PROT</name>
<reference evidence="1 2" key="1">
    <citation type="submission" date="2020-01" db="EMBL/GenBank/DDBJ databases">
        <title>Genome sequencing of strain KACC 21507.</title>
        <authorList>
            <person name="Heo J."/>
            <person name="Kim S.-J."/>
            <person name="Kim J.-S."/>
            <person name="Hong S.-B."/>
            <person name="Kwon S.-W."/>
        </authorList>
    </citation>
    <scope>NUCLEOTIDE SEQUENCE [LARGE SCALE GENOMIC DNA]</scope>
    <source>
        <strain evidence="1 2">KACC 21507</strain>
    </source>
</reference>